<evidence type="ECO:0000313" key="2">
    <source>
        <dbReference type="EMBL" id="HIX08385.1"/>
    </source>
</evidence>
<gene>
    <name evidence="2" type="ORF">H9741_07945</name>
</gene>
<dbReference type="Pfam" id="PF11823">
    <property type="entry name" value="Se_S_carrier"/>
    <property type="match status" value="1"/>
</dbReference>
<sequence length="84" mass="9136">MNILAVFRSRAQALSCLSRIRAAGVCAAAVSTPREANVGCGISLRFPERDLLRVRRALAGMNCSAFVGFFRMDICGGRTYVRPL</sequence>
<name>A0A9D1V949_9FIRM</name>
<protein>
    <submittedName>
        <fullName evidence="2">DUF3343 domain-containing protein</fullName>
    </submittedName>
</protein>
<dbReference type="Proteomes" id="UP000824204">
    <property type="component" value="Unassembled WGS sequence"/>
</dbReference>
<evidence type="ECO:0000313" key="3">
    <source>
        <dbReference type="Proteomes" id="UP000824204"/>
    </source>
</evidence>
<reference evidence="2" key="1">
    <citation type="journal article" date="2021" name="PeerJ">
        <title>Extensive microbial diversity within the chicken gut microbiome revealed by metagenomics and culture.</title>
        <authorList>
            <person name="Gilroy R."/>
            <person name="Ravi A."/>
            <person name="Getino M."/>
            <person name="Pursley I."/>
            <person name="Horton D.L."/>
            <person name="Alikhan N.F."/>
            <person name="Baker D."/>
            <person name="Gharbi K."/>
            <person name="Hall N."/>
            <person name="Watson M."/>
            <person name="Adriaenssens E.M."/>
            <person name="Foster-Nyarko E."/>
            <person name="Jarju S."/>
            <person name="Secka A."/>
            <person name="Antonio M."/>
            <person name="Oren A."/>
            <person name="Chaudhuri R.R."/>
            <person name="La Ragione R."/>
            <person name="Hildebrand F."/>
            <person name="Pallen M.J."/>
        </authorList>
    </citation>
    <scope>NUCLEOTIDE SEQUENCE</scope>
    <source>
        <strain evidence="2">811</strain>
    </source>
</reference>
<proteinExistence type="predicted"/>
<accession>A0A9D1V949</accession>
<dbReference type="AlphaFoldDB" id="A0A9D1V949"/>
<dbReference type="EMBL" id="DXFX01000103">
    <property type="protein sequence ID" value="HIX08385.1"/>
    <property type="molecule type" value="Genomic_DNA"/>
</dbReference>
<reference evidence="2" key="2">
    <citation type="submission" date="2021-04" db="EMBL/GenBank/DDBJ databases">
        <authorList>
            <person name="Gilroy R."/>
        </authorList>
    </citation>
    <scope>NUCLEOTIDE SEQUENCE</scope>
    <source>
        <strain evidence="2">811</strain>
    </source>
</reference>
<dbReference type="InterPro" id="IPR021778">
    <property type="entry name" value="Se/S_carrier-like"/>
</dbReference>
<organism evidence="2 3">
    <name type="scientific">Candidatus Borkfalkia faecipullorum</name>
    <dbReference type="NCBI Taxonomy" id="2838510"/>
    <lineage>
        <taxon>Bacteria</taxon>
        <taxon>Bacillati</taxon>
        <taxon>Bacillota</taxon>
        <taxon>Clostridia</taxon>
        <taxon>Christensenellales</taxon>
        <taxon>Christensenellaceae</taxon>
        <taxon>Candidatus Borkfalkia</taxon>
    </lineage>
</organism>
<evidence type="ECO:0000259" key="1">
    <source>
        <dbReference type="Pfam" id="PF11823"/>
    </source>
</evidence>
<comment type="caution">
    <text evidence="2">The sequence shown here is derived from an EMBL/GenBank/DDBJ whole genome shotgun (WGS) entry which is preliminary data.</text>
</comment>
<feature type="domain" description="Putative Se/S carrier protein-like" evidence="1">
    <location>
        <begin position="3"/>
        <end position="60"/>
    </location>
</feature>